<sequence>MLIARVLFPSNLCKNGFEGPDPDPLKHLDNSTLTEGLVAVESAAEKLNYQRRSKKQVIILKSTLERLGPPGEALVVELRDVCRLTSEAIEKEYDTFEGLCDEVYKGLAPTDLLTSRRLRLGGCLAMRASTMLAYTVVIYIIECAHDI</sequence>
<reference evidence="1 2" key="1">
    <citation type="submission" date="2020-04" db="EMBL/GenBank/DDBJ databases">
        <title>Perkinsus olseni comparative genomics.</title>
        <authorList>
            <person name="Bogema D.R."/>
        </authorList>
    </citation>
    <scope>NUCLEOTIDE SEQUENCE [LARGE SCALE GENOMIC DNA]</scope>
    <source>
        <strain evidence="1">ATCC PRA-31</strain>
    </source>
</reference>
<protein>
    <submittedName>
        <fullName evidence="1">Uncharacterized protein</fullName>
    </submittedName>
</protein>
<proteinExistence type="predicted"/>
<comment type="caution">
    <text evidence="1">The sequence shown here is derived from an EMBL/GenBank/DDBJ whole genome shotgun (WGS) entry which is preliminary data.</text>
</comment>
<organism evidence="1 2">
    <name type="scientific">Perkinsus olseni</name>
    <name type="common">Perkinsus atlanticus</name>
    <dbReference type="NCBI Taxonomy" id="32597"/>
    <lineage>
        <taxon>Eukaryota</taxon>
        <taxon>Sar</taxon>
        <taxon>Alveolata</taxon>
        <taxon>Perkinsozoa</taxon>
        <taxon>Perkinsea</taxon>
        <taxon>Perkinsida</taxon>
        <taxon>Perkinsidae</taxon>
        <taxon>Perkinsus</taxon>
    </lineage>
</organism>
<dbReference type="EMBL" id="JABANN010000102">
    <property type="protein sequence ID" value="KAF4671575.1"/>
    <property type="molecule type" value="Genomic_DNA"/>
</dbReference>
<accession>A0A7J6MJA9</accession>
<evidence type="ECO:0000313" key="2">
    <source>
        <dbReference type="Proteomes" id="UP000572268"/>
    </source>
</evidence>
<dbReference type="AlphaFoldDB" id="A0A7J6MJA9"/>
<dbReference type="Proteomes" id="UP000572268">
    <property type="component" value="Unassembled WGS sequence"/>
</dbReference>
<evidence type="ECO:0000313" key="1">
    <source>
        <dbReference type="EMBL" id="KAF4671575.1"/>
    </source>
</evidence>
<name>A0A7J6MJA9_PEROL</name>
<gene>
    <name evidence="1" type="ORF">FOL46_000193</name>
</gene>